<comment type="caution">
    <text evidence="1">The sequence shown here is derived from an EMBL/GenBank/DDBJ whole genome shotgun (WGS) entry which is preliminary data.</text>
</comment>
<evidence type="ECO:0000313" key="1">
    <source>
        <dbReference type="EMBL" id="KAI4868843.1"/>
    </source>
</evidence>
<accession>A0ACB9ZCT6</accession>
<reference evidence="1 2" key="1">
    <citation type="journal article" date="2022" name="New Phytol.">
        <title>Ecological generalism drives hyperdiversity of secondary metabolite gene clusters in xylarialean endophytes.</title>
        <authorList>
            <person name="Franco M.E.E."/>
            <person name="Wisecaver J.H."/>
            <person name="Arnold A.E."/>
            <person name="Ju Y.M."/>
            <person name="Slot J.C."/>
            <person name="Ahrendt S."/>
            <person name="Moore L.P."/>
            <person name="Eastman K.E."/>
            <person name="Scott K."/>
            <person name="Konkel Z."/>
            <person name="Mondo S.J."/>
            <person name="Kuo A."/>
            <person name="Hayes R.D."/>
            <person name="Haridas S."/>
            <person name="Andreopoulos B."/>
            <person name="Riley R."/>
            <person name="LaButti K."/>
            <person name="Pangilinan J."/>
            <person name="Lipzen A."/>
            <person name="Amirebrahimi M."/>
            <person name="Yan J."/>
            <person name="Adam C."/>
            <person name="Keymanesh K."/>
            <person name="Ng V."/>
            <person name="Louie K."/>
            <person name="Northen T."/>
            <person name="Drula E."/>
            <person name="Henrissat B."/>
            <person name="Hsieh H.M."/>
            <person name="Youens-Clark K."/>
            <person name="Lutzoni F."/>
            <person name="Miadlikowska J."/>
            <person name="Eastwood D.C."/>
            <person name="Hamelin R.C."/>
            <person name="Grigoriev I.V."/>
            <person name="U'Ren J.M."/>
        </authorList>
    </citation>
    <scope>NUCLEOTIDE SEQUENCE [LARGE SCALE GENOMIC DNA]</scope>
    <source>
        <strain evidence="1 2">CBS 119005</strain>
    </source>
</reference>
<dbReference type="Proteomes" id="UP001497700">
    <property type="component" value="Unassembled WGS sequence"/>
</dbReference>
<sequence>MSTSRRRKSTSSRASKPRWKGRTDADGDVDMGLLSPSPSVMGEASPSTFSEAVESSPLSIRVTSCRKTPLFPNAASLLGPREEGKDGISNEKRHCKFDSLAKMIDAHVEELKKRPLRGISEDYTRKHCYGDSAPQGEMMDIDDVTMGIQR</sequence>
<evidence type="ECO:0000313" key="2">
    <source>
        <dbReference type="Proteomes" id="UP001497700"/>
    </source>
</evidence>
<dbReference type="EMBL" id="MU393435">
    <property type="protein sequence ID" value="KAI4868843.1"/>
    <property type="molecule type" value="Genomic_DNA"/>
</dbReference>
<organism evidence="1 2">
    <name type="scientific">Hypoxylon rubiginosum</name>
    <dbReference type="NCBI Taxonomy" id="110542"/>
    <lineage>
        <taxon>Eukaryota</taxon>
        <taxon>Fungi</taxon>
        <taxon>Dikarya</taxon>
        <taxon>Ascomycota</taxon>
        <taxon>Pezizomycotina</taxon>
        <taxon>Sordariomycetes</taxon>
        <taxon>Xylariomycetidae</taxon>
        <taxon>Xylariales</taxon>
        <taxon>Hypoxylaceae</taxon>
        <taxon>Hypoxylon</taxon>
    </lineage>
</organism>
<gene>
    <name evidence="1" type="ORF">F4820DRAFT_444759</name>
</gene>
<name>A0ACB9ZCT6_9PEZI</name>
<proteinExistence type="predicted"/>
<protein>
    <submittedName>
        <fullName evidence="1">Uncharacterized protein</fullName>
    </submittedName>
</protein>
<keyword evidence="2" id="KW-1185">Reference proteome</keyword>